<organism evidence="1 2">
    <name type="scientific">Burkholderia thailandensis</name>
    <dbReference type="NCBI Taxonomy" id="57975"/>
    <lineage>
        <taxon>Bacteria</taxon>
        <taxon>Pseudomonadati</taxon>
        <taxon>Pseudomonadota</taxon>
        <taxon>Betaproteobacteria</taxon>
        <taxon>Burkholderiales</taxon>
        <taxon>Burkholderiaceae</taxon>
        <taxon>Burkholderia</taxon>
        <taxon>pseudomallei group</taxon>
    </lineage>
</organism>
<accession>A0AAW9CRT9</accession>
<dbReference type="EMBL" id="QXCT01000001">
    <property type="protein sequence ID" value="MDW9252561.1"/>
    <property type="molecule type" value="Genomic_DNA"/>
</dbReference>
<protein>
    <submittedName>
        <fullName evidence="1">Uncharacterized protein</fullName>
    </submittedName>
</protein>
<comment type="caution">
    <text evidence="1">The sequence shown here is derived from an EMBL/GenBank/DDBJ whole genome shotgun (WGS) entry which is preliminary data.</text>
</comment>
<gene>
    <name evidence="1" type="ORF">C7S16_4359</name>
</gene>
<evidence type="ECO:0000313" key="1">
    <source>
        <dbReference type="EMBL" id="MDW9252561.1"/>
    </source>
</evidence>
<proteinExistence type="predicted"/>
<dbReference type="AlphaFoldDB" id="A0AAW9CRT9"/>
<dbReference type="Proteomes" id="UP001272137">
    <property type="component" value="Unassembled WGS sequence"/>
</dbReference>
<sequence length="63" mass="6921">MPGPLRCGRGERVVRPHHAPALAQRAHFAYRDGSPAGIAVPTCLRVSEFSEFRRRPPCAASRP</sequence>
<evidence type="ECO:0000313" key="2">
    <source>
        <dbReference type="Proteomes" id="UP001272137"/>
    </source>
</evidence>
<reference evidence="1" key="1">
    <citation type="submission" date="2018-08" db="EMBL/GenBank/DDBJ databases">
        <title>Identification of Burkholderia cepacia strains that express a Burkholderia pseudomallei-like capsular polysaccharide.</title>
        <authorList>
            <person name="Burtnick M.N."/>
            <person name="Vongsouvath M."/>
            <person name="Newton P."/>
            <person name="Wuthiekanun V."/>
            <person name="Limmathurotsakul D."/>
            <person name="Brett P.J."/>
            <person name="Chantratita N."/>
            <person name="Dance D.A."/>
        </authorList>
    </citation>
    <scope>NUCLEOTIDE SEQUENCE</scope>
    <source>
        <strain evidence="1">SBXCC001</strain>
    </source>
</reference>
<name>A0AAW9CRT9_BURTH</name>